<evidence type="ECO:0000256" key="1">
    <source>
        <dbReference type="ARBA" id="ARBA00006241"/>
    </source>
</evidence>
<feature type="chain" id="PRO_5042291317" description="Circumsporozoite protein" evidence="8">
    <location>
        <begin position="22"/>
        <end position="503"/>
    </location>
</feature>
<proteinExistence type="inferred from homology"/>
<evidence type="ECO:0000256" key="5">
    <source>
        <dbReference type="ARBA" id="ARBA00033726"/>
    </source>
</evidence>
<sequence>MSKNLFLLITAISLNSFAAEAQVTCKADAQVSCKVKDYRKEFYDPYFGMDCQAFADEIEILKQGTDAERKELYGGGFLADNDFPNIEVEYSAKICNDNQGQSGDGKIKLQPAGTKFLIDGVPATELNNSGKINLGKCRKATVMAKLDTSKRYHTASARLQGFFIKNGAVLNGKNGREKVMCEAEDSYTTRFKYNDDCQVEAKTECFVEDENQTRLNVSCTDGFYKTSDEDCRVMNLALEWSVCNNDIFDITLKEWASKFVLNGMEVHRFGTSLKKNTCETFFLSRPIRTCDPDPEINMISRVIGVEPAFKECYDTSMYQLITSDAFPSASPTGAPTVSMKPSSRPTVSQAPTISMKPSATPTKVPSLAPSSKPSASPSAGPTKSAAPSKTPSVSPSKLPSSSPSDAPSMNPSVSMNPSSAPSDKPTVSTMPSCVPSVSPTLSTKPSFFPSNEPSGSPSISESPSTDPTAPTVRIRHRNLSHKSDKSSSKSKKKGKSTKNICQD</sequence>
<keyword evidence="4" id="KW-0677">Repeat</keyword>
<feature type="region of interest" description="Disordered" evidence="7">
    <location>
        <begin position="329"/>
        <end position="503"/>
    </location>
</feature>
<dbReference type="PANTHER" id="PTHR44826">
    <property type="entry name" value="SPORE COAT PROTEIN SP85"/>
    <property type="match status" value="1"/>
</dbReference>
<organism evidence="9 10">
    <name type="scientific">Chaetoceros tenuissimus</name>
    <dbReference type="NCBI Taxonomy" id="426638"/>
    <lineage>
        <taxon>Eukaryota</taxon>
        <taxon>Sar</taxon>
        <taxon>Stramenopiles</taxon>
        <taxon>Ochrophyta</taxon>
        <taxon>Bacillariophyta</taxon>
        <taxon>Coscinodiscophyceae</taxon>
        <taxon>Chaetocerotophycidae</taxon>
        <taxon>Chaetocerotales</taxon>
        <taxon>Chaetocerotaceae</taxon>
        <taxon>Chaetoceros</taxon>
    </lineage>
</organism>
<protein>
    <recommendedName>
        <fullName evidence="2">Circumsporozoite protein</fullName>
    </recommendedName>
</protein>
<evidence type="ECO:0000256" key="6">
    <source>
        <dbReference type="ARBA" id="ARBA00045806"/>
    </source>
</evidence>
<comment type="caution">
    <text evidence="9">The sequence shown here is derived from an EMBL/GenBank/DDBJ whole genome shotgun (WGS) entry which is preliminary data.</text>
</comment>
<feature type="compositionally biased region" description="Low complexity" evidence="7">
    <location>
        <begin position="365"/>
        <end position="422"/>
    </location>
</feature>
<evidence type="ECO:0000256" key="7">
    <source>
        <dbReference type="SAM" id="MobiDB-lite"/>
    </source>
</evidence>
<evidence type="ECO:0000256" key="4">
    <source>
        <dbReference type="ARBA" id="ARBA00022737"/>
    </source>
</evidence>
<gene>
    <name evidence="9" type="ORF">CTEN210_10716</name>
</gene>
<feature type="compositionally biased region" description="Low complexity" evidence="7">
    <location>
        <begin position="449"/>
        <end position="464"/>
    </location>
</feature>
<accession>A0AAD3D066</accession>
<keyword evidence="10" id="KW-1185">Reference proteome</keyword>
<comment type="function">
    <text evidence="6">Essential sporozoite protein. In the mosquito vector, required for sporozoite development in the oocyst, migration through the vector hemolymph and entry into the vector salivary glands. In the vertebrate host, required for sporozoite migration through the host dermis and infection of host hepatocytes. Binds to highly sulfated heparan sulfate proteoglycans (HSPGs) on the surface of host hepatocytes.</text>
</comment>
<dbReference type="AlphaFoldDB" id="A0AAD3D066"/>
<evidence type="ECO:0000313" key="10">
    <source>
        <dbReference type="Proteomes" id="UP001054902"/>
    </source>
</evidence>
<comment type="function">
    <text evidence="5">In the vertebrate host, binds to highly sulfated heparan sulfate proteoglycans (HSPGs) on the surface of host hepatocytes and is required for sporozoite invasion of the host hepatocytes.</text>
</comment>
<feature type="compositionally biased region" description="Polar residues" evidence="7">
    <location>
        <begin position="329"/>
        <end position="363"/>
    </location>
</feature>
<dbReference type="EMBL" id="BLLK01000047">
    <property type="protein sequence ID" value="GFH54240.1"/>
    <property type="molecule type" value="Genomic_DNA"/>
</dbReference>
<evidence type="ECO:0000256" key="8">
    <source>
        <dbReference type="SAM" id="SignalP"/>
    </source>
</evidence>
<evidence type="ECO:0000256" key="2">
    <source>
        <dbReference type="ARBA" id="ARBA00021911"/>
    </source>
</evidence>
<feature type="compositionally biased region" description="Polar residues" evidence="7">
    <location>
        <begin position="425"/>
        <end position="445"/>
    </location>
</feature>
<dbReference type="InterPro" id="IPR051860">
    <property type="entry name" value="Plasmodium_CSP_Invasion"/>
</dbReference>
<feature type="signal peptide" evidence="8">
    <location>
        <begin position="1"/>
        <end position="21"/>
    </location>
</feature>
<evidence type="ECO:0000256" key="3">
    <source>
        <dbReference type="ARBA" id="ARBA00022522"/>
    </source>
</evidence>
<reference evidence="9 10" key="1">
    <citation type="journal article" date="2021" name="Sci. Rep.">
        <title>The genome of the diatom Chaetoceros tenuissimus carries an ancient integrated fragment of an extant virus.</title>
        <authorList>
            <person name="Hongo Y."/>
            <person name="Kimura K."/>
            <person name="Takaki Y."/>
            <person name="Yoshida Y."/>
            <person name="Baba S."/>
            <person name="Kobayashi G."/>
            <person name="Nagasaki K."/>
            <person name="Hano T."/>
            <person name="Tomaru Y."/>
        </authorList>
    </citation>
    <scope>NUCLEOTIDE SEQUENCE [LARGE SCALE GENOMIC DNA]</scope>
    <source>
        <strain evidence="9 10">NIES-3715</strain>
    </source>
</reference>
<dbReference type="Proteomes" id="UP001054902">
    <property type="component" value="Unassembled WGS sequence"/>
</dbReference>
<dbReference type="PANTHER" id="PTHR44826:SF3">
    <property type="entry name" value="SPORE COAT PROTEIN SP85"/>
    <property type="match status" value="1"/>
</dbReference>
<keyword evidence="8" id="KW-0732">Signal</keyword>
<name>A0AAD3D066_9STRA</name>
<evidence type="ECO:0000313" key="9">
    <source>
        <dbReference type="EMBL" id="GFH54240.1"/>
    </source>
</evidence>
<comment type="similarity">
    <text evidence="1">Belongs to the plasmodium circumsporozoite protein family.</text>
</comment>
<keyword evidence="3" id="KW-0748">Sporozoite</keyword>